<dbReference type="PANTHER" id="PTHR31170:SF25">
    <property type="entry name" value="BNAA09G04570D PROTEIN"/>
    <property type="match status" value="1"/>
</dbReference>
<keyword evidence="2" id="KW-1185">Reference proteome</keyword>
<dbReference type="OrthoDB" id="1658484at2759"/>
<dbReference type="InterPro" id="IPR004158">
    <property type="entry name" value="DUF247_pln"/>
</dbReference>
<dbReference type="Proteomes" id="UP000325577">
    <property type="component" value="Linkage Group LG3"/>
</dbReference>
<reference evidence="1 2" key="1">
    <citation type="submission" date="2019-09" db="EMBL/GenBank/DDBJ databases">
        <title>A chromosome-level genome assembly of the Chinese tupelo Nyssa sinensis.</title>
        <authorList>
            <person name="Yang X."/>
            <person name="Kang M."/>
            <person name="Yang Y."/>
            <person name="Xiong H."/>
            <person name="Wang M."/>
            <person name="Zhang Z."/>
            <person name="Wang Z."/>
            <person name="Wu H."/>
            <person name="Ma T."/>
            <person name="Liu J."/>
            <person name="Xi Z."/>
        </authorList>
    </citation>
    <scope>NUCLEOTIDE SEQUENCE [LARGE SCALE GENOMIC DNA]</scope>
    <source>
        <strain evidence="1">J267</strain>
        <tissue evidence="1">Leaf</tissue>
    </source>
</reference>
<proteinExistence type="predicted"/>
<protein>
    <submittedName>
        <fullName evidence="1">Uncharacterized protein</fullName>
    </submittedName>
</protein>
<gene>
    <name evidence="1" type="ORF">F0562_008320</name>
</gene>
<sequence length="384" mass="44065">MSQGENLVNSIEEEWKVLPDLESSASIYRVPKELRQGNGRHFTPTTISIVPLHANDESLLSSNKLKLRYLKSFVDHLPQPTTLKDLIQLMRQQEKTVRMCYDDEDGILRNFDSDRFVRMMVLDGCFILGLLLKYTDQIFGRAKEALLYDILRDLLLLENQLPFFVLVSLSKLVQQPHERDDHFLVLKALGLFQVLPTEDELLVPPESPAEIKHLLHLVLLALCPDSRPETVLKMPTPPQSELQLQGISTKTASELEVHGIDFICLGQGHDLFTSYVMFMDDLIDHEKDVDMLIEKGVIDPWVNDKKALVSLFNDIAVGVEAQLKHLKFQRLSHQLNTYCNSVLRPVRAYLVRNYYDVRCFEVEIAHKFVQVSFIWAIGGEIART</sequence>
<organism evidence="1 2">
    <name type="scientific">Nyssa sinensis</name>
    <dbReference type="NCBI Taxonomy" id="561372"/>
    <lineage>
        <taxon>Eukaryota</taxon>
        <taxon>Viridiplantae</taxon>
        <taxon>Streptophyta</taxon>
        <taxon>Embryophyta</taxon>
        <taxon>Tracheophyta</taxon>
        <taxon>Spermatophyta</taxon>
        <taxon>Magnoliopsida</taxon>
        <taxon>eudicotyledons</taxon>
        <taxon>Gunneridae</taxon>
        <taxon>Pentapetalae</taxon>
        <taxon>asterids</taxon>
        <taxon>Cornales</taxon>
        <taxon>Nyssaceae</taxon>
        <taxon>Nyssa</taxon>
    </lineage>
</organism>
<name>A0A5J5AAL4_9ASTE</name>
<accession>A0A5J5AAL4</accession>
<dbReference type="Pfam" id="PF03140">
    <property type="entry name" value="DUF247"/>
    <property type="match status" value="2"/>
</dbReference>
<dbReference type="AlphaFoldDB" id="A0A5J5AAL4"/>
<evidence type="ECO:0000313" key="2">
    <source>
        <dbReference type="Proteomes" id="UP000325577"/>
    </source>
</evidence>
<dbReference type="PANTHER" id="PTHR31170">
    <property type="entry name" value="BNAC04G53230D PROTEIN"/>
    <property type="match status" value="1"/>
</dbReference>
<dbReference type="EMBL" id="CM018046">
    <property type="protein sequence ID" value="KAA8526477.1"/>
    <property type="molecule type" value="Genomic_DNA"/>
</dbReference>
<evidence type="ECO:0000313" key="1">
    <source>
        <dbReference type="EMBL" id="KAA8526477.1"/>
    </source>
</evidence>